<keyword evidence="2" id="KW-1185">Reference proteome</keyword>
<evidence type="ECO:0000313" key="2">
    <source>
        <dbReference type="Proteomes" id="UP000642468"/>
    </source>
</evidence>
<comment type="caution">
    <text evidence="1">The sequence shown here is derived from an EMBL/GenBank/DDBJ whole genome shotgun (WGS) entry which is preliminary data.</text>
</comment>
<proteinExistence type="predicted"/>
<dbReference type="PROSITE" id="PS51257">
    <property type="entry name" value="PROKAR_LIPOPROTEIN"/>
    <property type="match status" value="1"/>
</dbReference>
<dbReference type="Proteomes" id="UP000642468">
    <property type="component" value="Unassembled WGS sequence"/>
</dbReference>
<gene>
    <name evidence="1" type="ORF">IC231_12615</name>
</gene>
<reference evidence="1 2" key="1">
    <citation type="submission" date="2020-09" db="EMBL/GenBank/DDBJ databases">
        <authorList>
            <person name="Kim M.K."/>
        </authorList>
    </citation>
    <scope>NUCLEOTIDE SEQUENCE [LARGE SCALE GENOMIC DNA]</scope>
    <source>
        <strain evidence="1 2">BT646</strain>
    </source>
</reference>
<sequence>MLSDIPKLLKAGTLPALVSSCTVYTPMQPHAPMVRARGEGEAQLEVQFTGRAEVKAAYSPVKHVLVLGGATARPGIPLGRTSQDKFSTLQYEAGLGAYFPLANHWTIQGMAGTGAGSAQRTVSEFGLLLAFSNNYDARYHKEYGQLGFTHQAQRISIGFGYRLTQVGFKELSAQDLHEPFIRYQLPLDKQLRHEPYAFCRHSLGTQNRWQLQVSTAWSVTVPGRGLVDPYTEVAHRARFNRGASLLLGAGVIFRPSLWSPDATASW</sequence>
<accession>A0ABR8JGA3</accession>
<protein>
    <recommendedName>
        <fullName evidence="3">Outer membrane protein beta-barrel domain-containing protein</fullName>
    </recommendedName>
</protein>
<evidence type="ECO:0000313" key="1">
    <source>
        <dbReference type="EMBL" id="MBD2715881.1"/>
    </source>
</evidence>
<evidence type="ECO:0008006" key="3">
    <source>
        <dbReference type="Google" id="ProtNLM"/>
    </source>
</evidence>
<dbReference type="EMBL" id="JACWZZ010000002">
    <property type="protein sequence ID" value="MBD2715881.1"/>
    <property type="molecule type" value="Genomic_DNA"/>
</dbReference>
<dbReference type="RefSeq" id="WP_190784836.1">
    <property type="nucleotide sequence ID" value="NZ_JACWZZ010000002.1"/>
</dbReference>
<name>A0ABR8JGA3_9BACT</name>
<organism evidence="1 2">
    <name type="scientific">Hymenobacter duratus</name>
    <dbReference type="NCBI Taxonomy" id="2771356"/>
    <lineage>
        <taxon>Bacteria</taxon>
        <taxon>Pseudomonadati</taxon>
        <taxon>Bacteroidota</taxon>
        <taxon>Cytophagia</taxon>
        <taxon>Cytophagales</taxon>
        <taxon>Hymenobacteraceae</taxon>
        <taxon>Hymenobacter</taxon>
    </lineage>
</organism>